<gene>
    <name evidence="1" type="ORF">D6D13_07572</name>
</gene>
<evidence type="ECO:0000313" key="1">
    <source>
        <dbReference type="EMBL" id="THX03674.1"/>
    </source>
</evidence>
<organism evidence="1">
    <name type="scientific">Aureobasidium pullulans</name>
    <name type="common">Black yeast</name>
    <name type="synonym">Pullularia pullulans</name>
    <dbReference type="NCBI Taxonomy" id="5580"/>
    <lineage>
        <taxon>Eukaryota</taxon>
        <taxon>Fungi</taxon>
        <taxon>Dikarya</taxon>
        <taxon>Ascomycota</taxon>
        <taxon>Pezizomycotina</taxon>
        <taxon>Dothideomycetes</taxon>
        <taxon>Dothideomycetidae</taxon>
        <taxon>Dothideales</taxon>
        <taxon>Saccotheciaceae</taxon>
        <taxon>Aureobasidium</taxon>
    </lineage>
</organism>
<dbReference type="AlphaFoldDB" id="A0A4S9CD34"/>
<accession>A0A4S9CD34</accession>
<protein>
    <recommendedName>
        <fullName evidence="2">F-box domain-containing protein</fullName>
    </recommendedName>
</protein>
<name>A0A4S9CD34_AURPU</name>
<reference evidence="1" key="1">
    <citation type="submission" date="2018-10" db="EMBL/GenBank/DDBJ databases">
        <title>Fifty Aureobasidium pullulans genomes reveal a recombining polyextremotolerant generalist.</title>
        <authorList>
            <person name="Gostincar C."/>
            <person name="Turk M."/>
            <person name="Zajc J."/>
            <person name="Gunde-Cimerman N."/>
        </authorList>
    </citation>
    <scope>NUCLEOTIDE SEQUENCE [LARGE SCALE GENOMIC DNA]</scope>
    <source>
        <strain evidence="1">EXF-10085</strain>
    </source>
</reference>
<dbReference type="EMBL" id="QZAS01000031">
    <property type="protein sequence ID" value="THX03674.1"/>
    <property type="molecule type" value="Genomic_DNA"/>
</dbReference>
<sequence>METQIETLYKMRPTPAQPMADGSDHATRLPPVILIRTFCLIPDDALNCIKTCKTSKDPAINVHWKKFNNQRFKNLLDMDDKKIKASCMAHVRDITIKFSEYWHDLPDWFPSSTTQPKNECYNACTRRDGKGINISHLITPKLRSLEPVGFNTRHFILALCQVTGLETLRVTPLSDSNMEFLPIVSCCPALKTLEFNDRVRGQDSILPLQSTPALRTSLSLLLSTSKFTTTTTIRLISS</sequence>
<comment type="caution">
    <text evidence="1">The sequence shown here is derived from an EMBL/GenBank/DDBJ whole genome shotgun (WGS) entry which is preliminary data.</text>
</comment>
<proteinExistence type="predicted"/>
<evidence type="ECO:0008006" key="2">
    <source>
        <dbReference type="Google" id="ProtNLM"/>
    </source>
</evidence>